<dbReference type="AlphaFoldDB" id="A0A2I7YB55"/>
<protein>
    <submittedName>
        <fullName evidence="1">Uncharacterized protein</fullName>
    </submittedName>
</protein>
<proteinExistence type="predicted"/>
<dbReference type="Proteomes" id="UP000293434">
    <property type="component" value="Unassembled WGS sequence"/>
</dbReference>
<reference evidence="2 3" key="1">
    <citation type="submission" date="2018-11" db="EMBL/GenBank/DDBJ databases">
        <title>Genomic profiling of Staphylococcus species from a Poultry farm system in KwaZulu-Natal, South Africa.</title>
        <authorList>
            <person name="Amoako D.G."/>
            <person name="Somboro A.M."/>
            <person name="Abia A.L.K."/>
            <person name="Bester L.A."/>
            <person name="Essack S.Y."/>
        </authorList>
    </citation>
    <scope>NUCLEOTIDE SEQUENCE [LARGE SCALE GENOMIC DNA]</scope>
    <source>
        <strain evidence="2 3">SA9</strain>
    </source>
</reference>
<name>A0A2I7YB55_STAAU</name>
<evidence type="ECO:0000313" key="2">
    <source>
        <dbReference type="EMBL" id="RZH94875.1"/>
    </source>
</evidence>
<comment type="caution">
    <text evidence="1">The sequence shown here is derived from an EMBL/GenBank/DDBJ whole genome shotgun (WGS) entry which is preliminary data.</text>
</comment>
<organism evidence="1 4">
    <name type="scientific">Staphylococcus aureus</name>
    <dbReference type="NCBI Taxonomy" id="1280"/>
    <lineage>
        <taxon>Bacteria</taxon>
        <taxon>Bacillati</taxon>
        <taxon>Bacillota</taxon>
        <taxon>Bacilli</taxon>
        <taxon>Bacillales</taxon>
        <taxon>Staphylococcaceae</taxon>
        <taxon>Staphylococcus</taxon>
    </lineage>
</organism>
<dbReference type="EMBL" id="RQTC01000047">
    <property type="protein sequence ID" value="RZH94875.1"/>
    <property type="molecule type" value="Genomic_DNA"/>
</dbReference>
<gene>
    <name evidence="2" type="ORF">EIG94_03635</name>
    <name evidence="1" type="ORF">GQX37_05500</name>
</gene>
<evidence type="ECO:0000313" key="3">
    <source>
        <dbReference type="Proteomes" id="UP000293434"/>
    </source>
</evidence>
<dbReference type="Proteomes" id="UP000547874">
    <property type="component" value="Unassembled WGS sequence"/>
</dbReference>
<evidence type="ECO:0000313" key="1">
    <source>
        <dbReference type="EMBL" id="NUY12001.1"/>
    </source>
</evidence>
<dbReference type="RefSeq" id="WP_001806110.1">
    <property type="nucleotide sequence ID" value="NC_021670.1"/>
</dbReference>
<evidence type="ECO:0000313" key="4">
    <source>
        <dbReference type="Proteomes" id="UP000547874"/>
    </source>
</evidence>
<dbReference type="EMBL" id="JAANEC010000056">
    <property type="protein sequence ID" value="NUY12001.1"/>
    <property type="molecule type" value="Genomic_DNA"/>
</dbReference>
<reference evidence="1 4" key="2">
    <citation type="journal article" date="2020" name="J. Antimicrob. Chemother.">
        <title>Detection of heterogeneous vancomycin intermediate resistance in MRSA isolates from Latin America.</title>
        <authorList>
            <person name="Castro B.E."/>
            <person name="Berrio M."/>
            <person name="Vargas M.L."/>
            <person name="Carvajal L.P."/>
            <person name="Millan L.V."/>
            <person name="Rios R."/>
            <person name="Hernandez A.K."/>
            <person name="Rincon S."/>
            <person name="Cubides P."/>
            <person name="Forero E."/>
            <person name="Dinh A."/>
            <person name="Seas C."/>
            <person name="Munita J.M."/>
            <person name="Arias C.A."/>
            <person name="Reyes J."/>
            <person name="Diaz L."/>
        </authorList>
    </citation>
    <scope>NUCLEOTIDE SEQUENCE [LARGE SCALE GENOMIC DNA]</scope>
    <source>
        <strain evidence="1 4">UE1097</strain>
    </source>
</reference>
<sequence length="37" mass="4560">MGGFVNSLIMKDLSDNDMRFKYEYYNREKIRRTNLIK</sequence>
<accession>A0A2I7YB55</accession>